<feature type="region of interest" description="Disordered" evidence="1">
    <location>
        <begin position="1"/>
        <end position="62"/>
    </location>
</feature>
<dbReference type="AlphaFoldDB" id="A0AAD6WWN4"/>
<feature type="compositionally biased region" description="Pro residues" evidence="1">
    <location>
        <begin position="114"/>
        <end position="128"/>
    </location>
</feature>
<evidence type="ECO:0000256" key="1">
    <source>
        <dbReference type="SAM" id="MobiDB-lite"/>
    </source>
</evidence>
<organism evidence="2 3">
    <name type="scientific">Mycena alexandri</name>
    <dbReference type="NCBI Taxonomy" id="1745969"/>
    <lineage>
        <taxon>Eukaryota</taxon>
        <taxon>Fungi</taxon>
        <taxon>Dikarya</taxon>
        <taxon>Basidiomycota</taxon>
        <taxon>Agaricomycotina</taxon>
        <taxon>Agaricomycetes</taxon>
        <taxon>Agaricomycetidae</taxon>
        <taxon>Agaricales</taxon>
        <taxon>Marasmiineae</taxon>
        <taxon>Mycenaceae</taxon>
        <taxon>Mycena</taxon>
    </lineage>
</organism>
<evidence type="ECO:0000313" key="3">
    <source>
        <dbReference type="Proteomes" id="UP001218188"/>
    </source>
</evidence>
<name>A0AAD6WWN4_9AGAR</name>
<feature type="region of interest" description="Disordered" evidence="1">
    <location>
        <begin position="92"/>
        <end position="139"/>
    </location>
</feature>
<dbReference type="EMBL" id="JARJCM010000093">
    <property type="protein sequence ID" value="KAJ7030188.1"/>
    <property type="molecule type" value="Genomic_DNA"/>
</dbReference>
<reference evidence="2" key="1">
    <citation type="submission" date="2023-03" db="EMBL/GenBank/DDBJ databases">
        <title>Massive genome expansion in bonnet fungi (Mycena s.s.) driven by repeated elements and novel gene families across ecological guilds.</title>
        <authorList>
            <consortium name="Lawrence Berkeley National Laboratory"/>
            <person name="Harder C.B."/>
            <person name="Miyauchi S."/>
            <person name="Viragh M."/>
            <person name="Kuo A."/>
            <person name="Thoen E."/>
            <person name="Andreopoulos B."/>
            <person name="Lu D."/>
            <person name="Skrede I."/>
            <person name="Drula E."/>
            <person name="Henrissat B."/>
            <person name="Morin E."/>
            <person name="Kohler A."/>
            <person name="Barry K."/>
            <person name="LaButti K."/>
            <person name="Morin E."/>
            <person name="Salamov A."/>
            <person name="Lipzen A."/>
            <person name="Mereny Z."/>
            <person name="Hegedus B."/>
            <person name="Baldrian P."/>
            <person name="Stursova M."/>
            <person name="Weitz H."/>
            <person name="Taylor A."/>
            <person name="Grigoriev I.V."/>
            <person name="Nagy L.G."/>
            <person name="Martin F."/>
            <person name="Kauserud H."/>
        </authorList>
    </citation>
    <scope>NUCLEOTIDE SEQUENCE</scope>
    <source>
        <strain evidence="2">CBHHK200</strain>
    </source>
</reference>
<dbReference type="Proteomes" id="UP001218188">
    <property type="component" value="Unassembled WGS sequence"/>
</dbReference>
<feature type="compositionally biased region" description="Low complexity" evidence="1">
    <location>
        <begin position="36"/>
        <end position="51"/>
    </location>
</feature>
<accession>A0AAD6WWN4</accession>
<comment type="caution">
    <text evidence="2">The sequence shown here is derived from an EMBL/GenBank/DDBJ whole genome shotgun (WGS) entry which is preliminary data.</text>
</comment>
<sequence>MGGRKPEEEALTDLRRRGITSSAPGVYSARSGAGGAHKPAAAAASSNTRSRSSLHRQPRASERILPTVRVCGRVVPAAPTVASCFSLSRLSPRFPASRNRTPPILCPRGAKPPASRPPRPPPPSPHAPTPLRTNVHPPPPPLLPFPLPLLRRLVAELRCEAARGVPAMRVTHVCNEEKGSVVVRSSE</sequence>
<proteinExistence type="predicted"/>
<evidence type="ECO:0000313" key="2">
    <source>
        <dbReference type="EMBL" id="KAJ7030188.1"/>
    </source>
</evidence>
<protein>
    <submittedName>
        <fullName evidence="2">Uncharacterized protein</fullName>
    </submittedName>
</protein>
<keyword evidence="3" id="KW-1185">Reference proteome</keyword>
<feature type="compositionally biased region" description="Basic and acidic residues" evidence="1">
    <location>
        <begin position="1"/>
        <end position="16"/>
    </location>
</feature>
<gene>
    <name evidence="2" type="ORF">C8F04DRAFT_1264131</name>
</gene>